<dbReference type="RefSeq" id="WP_013654734.1">
    <property type="nucleotide sequence ID" value="NC_015259.1"/>
</dbReference>
<dbReference type="HOGENOM" id="CLU_2495219_0_0_5"/>
<name>F2J661_POLGS</name>
<dbReference type="STRING" id="991905.SL003B_4005"/>
<keyword evidence="2" id="KW-1185">Reference proteome</keyword>
<dbReference type="Proteomes" id="UP000008130">
    <property type="component" value="Chromosome"/>
</dbReference>
<dbReference type="EMBL" id="CP002568">
    <property type="protein sequence ID" value="ADZ72425.1"/>
    <property type="molecule type" value="Genomic_DNA"/>
</dbReference>
<gene>
    <name evidence="1" type="ordered locus">SL003B_4005</name>
</gene>
<dbReference type="AlphaFoldDB" id="F2J661"/>
<evidence type="ECO:0000313" key="1">
    <source>
        <dbReference type="EMBL" id="ADZ72425.1"/>
    </source>
</evidence>
<reference evidence="1 2" key="1">
    <citation type="journal article" date="2011" name="J. Bacteriol.">
        <title>Complete genome sequence of Polymorphum gilvum SL003B-26A1T, a crude oil-degrading bacterium from oil-polluted saline soil.</title>
        <authorList>
            <person name="Li S.G."/>
            <person name="Tang Y.Q."/>
            <person name="Nie Y."/>
            <person name="Cai M."/>
            <person name="Wu X.L."/>
        </authorList>
    </citation>
    <scope>NUCLEOTIDE SEQUENCE [LARGE SCALE GENOMIC DNA]</scope>
    <source>
        <strain evidence="2">LMG 25793 / CGMCC 1.9160 / SL003B-26A1</strain>
    </source>
</reference>
<dbReference type="OrthoDB" id="7870769at2"/>
<organism evidence="1 2">
    <name type="scientific">Polymorphum gilvum (strain LMG 25793 / CGMCC 1.9160 / SL003B-26A1)</name>
    <dbReference type="NCBI Taxonomy" id="991905"/>
    <lineage>
        <taxon>Bacteria</taxon>
        <taxon>Pseudomonadati</taxon>
        <taxon>Pseudomonadota</taxon>
        <taxon>Alphaproteobacteria</taxon>
        <taxon>Rhodobacterales</taxon>
        <taxon>Paracoccaceae</taxon>
        <taxon>Polymorphum</taxon>
    </lineage>
</organism>
<proteinExistence type="predicted"/>
<dbReference type="KEGG" id="pgv:SL003B_4005"/>
<protein>
    <submittedName>
        <fullName evidence="1">Uncharacterized protein</fullName>
    </submittedName>
</protein>
<accession>F2J661</accession>
<evidence type="ECO:0000313" key="2">
    <source>
        <dbReference type="Proteomes" id="UP000008130"/>
    </source>
</evidence>
<sequence length="86" mass="9058">MLSDDLRALRDGLAEHRSHDGRLVLSGTVTSLVELMLTDCMRQARHLEAAVPAGAVTITAADLASGKVTRMPVVPRPRPQDGGAAS</sequence>